<dbReference type="EMBL" id="CM001217">
    <property type="protein sequence ID" value="AES62853.1"/>
    <property type="molecule type" value="Genomic_DNA"/>
</dbReference>
<dbReference type="Proteomes" id="UP000002051">
    <property type="component" value="Unassembled WGS sequence"/>
</dbReference>
<dbReference type="InterPro" id="IPR052929">
    <property type="entry name" value="RNase_H-like_EbsB-rel"/>
</dbReference>
<dbReference type="GO" id="GO:0004523">
    <property type="term" value="F:RNA-DNA hybrid ribonuclease activity"/>
    <property type="evidence" value="ECO:0007669"/>
    <property type="project" value="InterPro"/>
</dbReference>
<sequence length="87" mass="9806">MKDAWIKPRANFMKCNIDASFCHTHNMVGIGILIRDDRGHFVQAKTIQVTPLLQVQEGKAKGLLHAMNWVIELGMVNVVFELDDETG</sequence>
<proteinExistence type="predicted"/>
<reference evidence="2 4" key="1">
    <citation type="journal article" date="2011" name="Nature">
        <title>The Medicago genome provides insight into the evolution of rhizobial symbioses.</title>
        <authorList>
            <person name="Young N.D."/>
            <person name="Debelle F."/>
            <person name="Oldroyd G.E."/>
            <person name="Geurts R."/>
            <person name="Cannon S.B."/>
            <person name="Udvardi M.K."/>
            <person name="Benedito V.A."/>
            <person name="Mayer K.F."/>
            <person name="Gouzy J."/>
            <person name="Schoof H."/>
            <person name="Van de Peer Y."/>
            <person name="Proost S."/>
            <person name="Cook D.R."/>
            <person name="Meyers B.C."/>
            <person name="Spannagl M."/>
            <person name="Cheung F."/>
            <person name="De Mita S."/>
            <person name="Krishnakumar V."/>
            <person name="Gundlach H."/>
            <person name="Zhou S."/>
            <person name="Mudge J."/>
            <person name="Bharti A.K."/>
            <person name="Murray J.D."/>
            <person name="Naoumkina M.A."/>
            <person name="Rosen B."/>
            <person name="Silverstein K.A."/>
            <person name="Tang H."/>
            <person name="Rombauts S."/>
            <person name="Zhao P.X."/>
            <person name="Zhou P."/>
            <person name="Barbe V."/>
            <person name="Bardou P."/>
            <person name="Bechner M."/>
            <person name="Bellec A."/>
            <person name="Berger A."/>
            <person name="Berges H."/>
            <person name="Bidwell S."/>
            <person name="Bisseling T."/>
            <person name="Choisne N."/>
            <person name="Couloux A."/>
            <person name="Denny R."/>
            <person name="Deshpande S."/>
            <person name="Dai X."/>
            <person name="Doyle J.J."/>
            <person name="Dudez A.M."/>
            <person name="Farmer A.D."/>
            <person name="Fouteau S."/>
            <person name="Franken C."/>
            <person name="Gibelin C."/>
            <person name="Gish J."/>
            <person name="Goldstein S."/>
            <person name="Gonzalez A.J."/>
            <person name="Green P.J."/>
            <person name="Hallab A."/>
            <person name="Hartog M."/>
            <person name="Hua A."/>
            <person name="Humphray S.J."/>
            <person name="Jeong D.H."/>
            <person name="Jing Y."/>
            <person name="Jocker A."/>
            <person name="Kenton S.M."/>
            <person name="Kim D.J."/>
            <person name="Klee K."/>
            <person name="Lai H."/>
            <person name="Lang C."/>
            <person name="Lin S."/>
            <person name="Macmil S.L."/>
            <person name="Magdelenat G."/>
            <person name="Matthews L."/>
            <person name="McCorrison J."/>
            <person name="Monaghan E.L."/>
            <person name="Mun J.H."/>
            <person name="Najar F.Z."/>
            <person name="Nicholson C."/>
            <person name="Noirot C."/>
            <person name="O'Bleness M."/>
            <person name="Paule C.R."/>
            <person name="Poulain J."/>
            <person name="Prion F."/>
            <person name="Qin B."/>
            <person name="Qu C."/>
            <person name="Retzel E.F."/>
            <person name="Riddle C."/>
            <person name="Sallet E."/>
            <person name="Samain S."/>
            <person name="Samson N."/>
            <person name="Sanders I."/>
            <person name="Saurat O."/>
            <person name="Scarpelli C."/>
            <person name="Schiex T."/>
            <person name="Segurens B."/>
            <person name="Severin A.J."/>
            <person name="Sherrier D.J."/>
            <person name="Shi R."/>
            <person name="Sims S."/>
            <person name="Singer S.R."/>
            <person name="Sinharoy S."/>
            <person name="Sterck L."/>
            <person name="Viollet A."/>
            <person name="Wang B.B."/>
            <person name="Wang K."/>
            <person name="Wang M."/>
            <person name="Wang X."/>
            <person name="Warfsmann J."/>
            <person name="Weissenbach J."/>
            <person name="White D.D."/>
            <person name="White J.D."/>
            <person name="Wiley G.B."/>
            <person name="Wincker P."/>
            <person name="Xing Y."/>
            <person name="Yang L."/>
            <person name="Yao Z."/>
            <person name="Ying F."/>
            <person name="Zhai J."/>
            <person name="Zhou L."/>
            <person name="Zuber A."/>
            <person name="Denarie J."/>
            <person name="Dixon R.A."/>
            <person name="May G.D."/>
            <person name="Schwartz D.C."/>
            <person name="Rogers J."/>
            <person name="Quetier F."/>
            <person name="Town C.D."/>
            <person name="Roe B.A."/>
        </authorList>
    </citation>
    <scope>NUCLEOTIDE SEQUENCE [LARGE SCALE GENOMIC DNA]</scope>
    <source>
        <strain evidence="2">A17</strain>
        <strain evidence="3 4">cv. Jemalong A17</strain>
    </source>
</reference>
<evidence type="ECO:0000313" key="2">
    <source>
        <dbReference type="EMBL" id="AES62853.1"/>
    </source>
</evidence>
<feature type="domain" description="RNase H type-1" evidence="1">
    <location>
        <begin position="16"/>
        <end position="85"/>
    </location>
</feature>
<evidence type="ECO:0000313" key="4">
    <source>
        <dbReference type="Proteomes" id="UP000002051"/>
    </source>
</evidence>
<dbReference type="AlphaFoldDB" id="G7IC66"/>
<dbReference type="Pfam" id="PF13456">
    <property type="entry name" value="RVT_3"/>
    <property type="match status" value="1"/>
</dbReference>
<gene>
    <name evidence="2" type="ordered locus">MTR_1g109000</name>
</gene>
<dbReference type="PANTHER" id="PTHR47074:SF48">
    <property type="entry name" value="POLYNUCLEOTIDYL TRANSFERASE, RIBONUCLEASE H-LIKE SUPERFAMILY PROTEIN"/>
    <property type="match status" value="1"/>
</dbReference>
<name>G7IC66_MEDTR</name>
<reference evidence="2 4" key="2">
    <citation type="journal article" date="2014" name="BMC Genomics">
        <title>An improved genome release (version Mt4.0) for the model legume Medicago truncatula.</title>
        <authorList>
            <person name="Tang H."/>
            <person name="Krishnakumar V."/>
            <person name="Bidwell S."/>
            <person name="Rosen B."/>
            <person name="Chan A."/>
            <person name="Zhou S."/>
            <person name="Gentzbittel L."/>
            <person name="Childs K.L."/>
            <person name="Yandell M."/>
            <person name="Gundlach H."/>
            <person name="Mayer K.F."/>
            <person name="Schwartz D.C."/>
            <person name="Town C.D."/>
        </authorList>
    </citation>
    <scope>GENOME REANNOTATION</scope>
    <source>
        <strain evidence="3 4">cv. Jemalong A17</strain>
    </source>
</reference>
<dbReference type="PaxDb" id="3880-AES62853"/>
<dbReference type="PANTHER" id="PTHR47074">
    <property type="entry name" value="BNAC02G40300D PROTEIN"/>
    <property type="match status" value="1"/>
</dbReference>
<evidence type="ECO:0000313" key="3">
    <source>
        <dbReference type="EnsemblPlants" id="AES62853"/>
    </source>
</evidence>
<dbReference type="InterPro" id="IPR002156">
    <property type="entry name" value="RNaseH_domain"/>
</dbReference>
<reference evidence="3" key="3">
    <citation type="submission" date="2015-04" db="UniProtKB">
        <authorList>
            <consortium name="EnsemblPlants"/>
        </authorList>
    </citation>
    <scope>IDENTIFICATION</scope>
    <source>
        <strain evidence="3">cv. Jemalong A17</strain>
    </source>
</reference>
<dbReference type="HOGENOM" id="CLU_162942_0_0_1"/>
<accession>G7IC66</accession>
<keyword evidence="4" id="KW-1185">Reference proteome</keyword>
<organism evidence="2 4">
    <name type="scientific">Medicago truncatula</name>
    <name type="common">Barrel medic</name>
    <name type="synonym">Medicago tribuloides</name>
    <dbReference type="NCBI Taxonomy" id="3880"/>
    <lineage>
        <taxon>Eukaryota</taxon>
        <taxon>Viridiplantae</taxon>
        <taxon>Streptophyta</taxon>
        <taxon>Embryophyta</taxon>
        <taxon>Tracheophyta</taxon>
        <taxon>Spermatophyta</taxon>
        <taxon>Magnoliopsida</taxon>
        <taxon>eudicotyledons</taxon>
        <taxon>Gunneridae</taxon>
        <taxon>Pentapetalae</taxon>
        <taxon>rosids</taxon>
        <taxon>fabids</taxon>
        <taxon>Fabales</taxon>
        <taxon>Fabaceae</taxon>
        <taxon>Papilionoideae</taxon>
        <taxon>50 kb inversion clade</taxon>
        <taxon>NPAAA clade</taxon>
        <taxon>Hologalegina</taxon>
        <taxon>IRL clade</taxon>
        <taxon>Trifolieae</taxon>
        <taxon>Medicago</taxon>
    </lineage>
</organism>
<dbReference type="GO" id="GO:0003676">
    <property type="term" value="F:nucleic acid binding"/>
    <property type="evidence" value="ECO:0007669"/>
    <property type="project" value="InterPro"/>
</dbReference>
<dbReference type="EnsemblPlants" id="AES62853">
    <property type="protein sequence ID" value="AES62853"/>
    <property type="gene ID" value="MTR_1g109000"/>
</dbReference>
<protein>
    <recommendedName>
        <fullName evidence="1">RNase H type-1 domain-containing protein</fullName>
    </recommendedName>
</protein>
<evidence type="ECO:0000259" key="1">
    <source>
        <dbReference type="Pfam" id="PF13456"/>
    </source>
</evidence>
<dbReference type="OMA" id="WIKPRAN"/>